<dbReference type="AlphaFoldDB" id="A0A8J3N6G2"/>
<organism evidence="1 2">
    <name type="scientific">Reticulibacter mediterranei</name>
    <dbReference type="NCBI Taxonomy" id="2778369"/>
    <lineage>
        <taxon>Bacteria</taxon>
        <taxon>Bacillati</taxon>
        <taxon>Chloroflexota</taxon>
        <taxon>Ktedonobacteria</taxon>
        <taxon>Ktedonobacterales</taxon>
        <taxon>Reticulibacteraceae</taxon>
        <taxon>Reticulibacter</taxon>
    </lineage>
</organism>
<protein>
    <submittedName>
        <fullName evidence="1">Uncharacterized protein</fullName>
    </submittedName>
</protein>
<dbReference type="Proteomes" id="UP000597444">
    <property type="component" value="Unassembled WGS sequence"/>
</dbReference>
<evidence type="ECO:0000313" key="1">
    <source>
        <dbReference type="EMBL" id="GHO97390.1"/>
    </source>
</evidence>
<dbReference type="EMBL" id="BNJK01000001">
    <property type="protein sequence ID" value="GHO97390.1"/>
    <property type="molecule type" value="Genomic_DNA"/>
</dbReference>
<comment type="caution">
    <text evidence="1">The sequence shown here is derived from an EMBL/GenBank/DDBJ whole genome shotgun (WGS) entry which is preliminary data.</text>
</comment>
<gene>
    <name evidence="1" type="ORF">KSF_074380</name>
</gene>
<reference evidence="1" key="1">
    <citation type="submission" date="2020-10" db="EMBL/GenBank/DDBJ databases">
        <title>Taxonomic study of unclassified bacteria belonging to the class Ktedonobacteria.</title>
        <authorList>
            <person name="Yabe S."/>
            <person name="Wang C.M."/>
            <person name="Zheng Y."/>
            <person name="Sakai Y."/>
            <person name="Cavaletti L."/>
            <person name="Monciardini P."/>
            <person name="Donadio S."/>
        </authorList>
    </citation>
    <scope>NUCLEOTIDE SEQUENCE</scope>
    <source>
        <strain evidence="1">ID150040</strain>
    </source>
</reference>
<proteinExistence type="predicted"/>
<keyword evidence="2" id="KW-1185">Reference proteome</keyword>
<accession>A0A8J3N6G2</accession>
<name>A0A8J3N6G2_9CHLR</name>
<sequence>MVLVVNGKGGKRREVLVFPGREEAVYAAIQGKEPDVHVFDRISGALDIHSYRRQFAQTCMSCSLTAHCCPKRDG</sequence>
<evidence type="ECO:0000313" key="2">
    <source>
        <dbReference type="Proteomes" id="UP000597444"/>
    </source>
</evidence>